<dbReference type="Proteomes" id="UP000700596">
    <property type="component" value="Unassembled WGS sequence"/>
</dbReference>
<accession>A0A9P9IPG8</accession>
<protein>
    <submittedName>
        <fullName evidence="2">Uncharacterized protein</fullName>
    </submittedName>
</protein>
<comment type="caution">
    <text evidence="2">The sequence shown here is derived from an EMBL/GenBank/DDBJ whole genome shotgun (WGS) entry which is preliminary data.</text>
</comment>
<evidence type="ECO:0000313" key="3">
    <source>
        <dbReference type="Proteomes" id="UP000700596"/>
    </source>
</evidence>
<evidence type="ECO:0000313" key="2">
    <source>
        <dbReference type="EMBL" id="KAH7128192.1"/>
    </source>
</evidence>
<dbReference type="AlphaFoldDB" id="A0A9P9IPG8"/>
<organism evidence="2 3">
    <name type="scientific">Dendryphion nanum</name>
    <dbReference type="NCBI Taxonomy" id="256645"/>
    <lineage>
        <taxon>Eukaryota</taxon>
        <taxon>Fungi</taxon>
        <taxon>Dikarya</taxon>
        <taxon>Ascomycota</taxon>
        <taxon>Pezizomycotina</taxon>
        <taxon>Dothideomycetes</taxon>
        <taxon>Pleosporomycetidae</taxon>
        <taxon>Pleosporales</taxon>
        <taxon>Torulaceae</taxon>
        <taxon>Dendryphion</taxon>
    </lineage>
</organism>
<dbReference type="OrthoDB" id="3799525at2759"/>
<name>A0A9P9IPG8_9PLEO</name>
<sequence length="433" mass="50001">MSYLAKAQDAPSPNLRYPSNAKITAAELLTFLPQCLRSADVIYRFVSNGATRGAICKIIATNRDPNDRSLKWNADSCGRTMCMTMQKAGFEKWSMQRHDEWHIANIADWDEGDIGVRGFKTPKEYNKKGSSGSILFRDLAKGVQKFPSDSDALDLTRMIDYACKHERVKWNYPEEYDALLMKIGGPKQVTEDHLDRALFNRWDKKVHTEARSRTMTLARARAPDRSSLTSDAASSFPTTGPKADADDDSPSGRKRKLLPAQIQRQNYVRDNPQARQSDEQDLAGSILRDRSPSHPDFEEYIRGKPIFNPPEQSDEVPTDDALKMKFEHPRDSIFQDVYDTYAFAVPWESPPYRPLYRIKGPAKNDVGWWAENIRWAAEQYEMFAITGWNETMEHMKEIEKHRFEQPWVSDEWLEDYEKRRADAKKKQGEMEKK</sequence>
<keyword evidence="3" id="KW-1185">Reference proteome</keyword>
<proteinExistence type="predicted"/>
<feature type="compositionally biased region" description="Polar residues" evidence="1">
    <location>
        <begin position="226"/>
        <end position="238"/>
    </location>
</feature>
<reference evidence="2" key="1">
    <citation type="journal article" date="2021" name="Nat. Commun.">
        <title>Genetic determinants of endophytism in the Arabidopsis root mycobiome.</title>
        <authorList>
            <person name="Mesny F."/>
            <person name="Miyauchi S."/>
            <person name="Thiergart T."/>
            <person name="Pickel B."/>
            <person name="Atanasova L."/>
            <person name="Karlsson M."/>
            <person name="Huettel B."/>
            <person name="Barry K.W."/>
            <person name="Haridas S."/>
            <person name="Chen C."/>
            <person name="Bauer D."/>
            <person name="Andreopoulos W."/>
            <person name="Pangilinan J."/>
            <person name="LaButti K."/>
            <person name="Riley R."/>
            <person name="Lipzen A."/>
            <person name="Clum A."/>
            <person name="Drula E."/>
            <person name="Henrissat B."/>
            <person name="Kohler A."/>
            <person name="Grigoriev I.V."/>
            <person name="Martin F.M."/>
            <person name="Hacquard S."/>
        </authorList>
    </citation>
    <scope>NUCLEOTIDE SEQUENCE</scope>
    <source>
        <strain evidence="2">MPI-CAGE-CH-0243</strain>
    </source>
</reference>
<gene>
    <name evidence="2" type="ORF">B0J11DRAFT_483896</name>
</gene>
<dbReference type="EMBL" id="JAGMWT010000005">
    <property type="protein sequence ID" value="KAH7128192.1"/>
    <property type="molecule type" value="Genomic_DNA"/>
</dbReference>
<feature type="region of interest" description="Disordered" evidence="1">
    <location>
        <begin position="215"/>
        <end position="295"/>
    </location>
</feature>
<evidence type="ECO:0000256" key="1">
    <source>
        <dbReference type="SAM" id="MobiDB-lite"/>
    </source>
</evidence>